<organism evidence="2 3">
    <name type="scientific">Leucosporidium creatinivorum</name>
    <dbReference type="NCBI Taxonomy" id="106004"/>
    <lineage>
        <taxon>Eukaryota</taxon>
        <taxon>Fungi</taxon>
        <taxon>Dikarya</taxon>
        <taxon>Basidiomycota</taxon>
        <taxon>Pucciniomycotina</taxon>
        <taxon>Microbotryomycetes</taxon>
        <taxon>Leucosporidiales</taxon>
        <taxon>Leucosporidium</taxon>
    </lineage>
</organism>
<dbReference type="Proteomes" id="UP000193467">
    <property type="component" value="Unassembled WGS sequence"/>
</dbReference>
<gene>
    <name evidence="2" type="ORF">BCR35DRAFT_316496</name>
</gene>
<evidence type="ECO:0000313" key="2">
    <source>
        <dbReference type="EMBL" id="ORY40076.1"/>
    </source>
</evidence>
<name>A0A1Y2BZC2_9BASI</name>
<feature type="region of interest" description="Disordered" evidence="1">
    <location>
        <begin position="1"/>
        <end position="50"/>
    </location>
</feature>
<feature type="compositionally biased region" description="Polar residues" evidence="1">
    <location>
        <begin position="343"/>
        <end position="354"/>
    </location>
</feature>
<feature type="region of interest" description="Disordered" evidence="1">
    <location>
        <begin position="343"/>
        <end position="368"/>
    </location>
</feature>
<comment type="caution">
    <text evidence="2">The sequence shown here is derived from an EMBL/GenBank/DDBJ whole genome shotgun (WGS) entry which is preliminary data.</text>
</comment>
<feature type="region of interest" description="Disordered" evidence="1">
    <location>
        <begin position="225"/>
        <end position="244"/>
    </location>
</feature>
<dbReference type="InParanoid" id="A0A1Y2BZC2"/>
<proteinExistence type="predicted"/>
<feature type="region of interest" description="Disordered" evidence="1">
    <location>
        <begin position="95"/>
        <end position="175"/>
    </location>
</feature>
<evidence type="ECO:0000256" key="1">
    <source>
        <dbReference type="SAM" id="MobiDB-lite"/>
    </source>
</evidence>
<sequence>MPCTGRQQRSNEEAVLRQVEGQDEKRKRASSMSDVSDSGIASPSTSLRPFTKLTSFGYETDLRMLGPYGKGDLPQPRWNDSIVAQLLGAVEELDVPAESLEKEDWEKIGARMSPPRSGRSCSRKMKGLKKLSDTKSSEGSAAKESEHAPTTPASDTPPEPSTYETPVSVADQPFSAEDDLELLRLHDAKPGGWYKWLSRQMTPKRHKKEVKERLDYLLSACKNDELEQGSSSNNNRHTLSTPPAAEKPSAFLLLDHDLHRPLSKRARLAPDALSPDVVEAVETSREVSMDQVIQQGVLASVGELSSLESEPAKESSAPPSERNDVAMEVELVAEPLRVNLNQSNDLKLDSTANVDRSPGGLSPSNPTNFTSVSSITSMRDVSIQTASLNFISRPSTIAEPKGTFEEALWALEELSKPLWGPL</sequence>
<evidence type="ECO:0000313" key="3">
    <source>
        <dbReference type="Proteomes" id="UP000193467"/>
    </source>
</evidence>
<protein>
    <submittedName>
        <fullName evidence="2">Uncharacterized protein</fullName>
    </submittedName>
</protein>
<feature type="region of interest" description="Disordered" evidence="1">
    <location>
        <begin position="304"/>
        <end position="324"/>
    </location>
</feature>
<dbReference type="AlphaFoldDB" id="A0A1Y2BZC2"/>
<feature type="compositionally biased region" description="Basic and acidic residues" evidence="1">
    <location>
        <begin position="130"/>
        <end position="147"/>
    </location>
</feature>
<keyword evidence="3" id="KW-1185">Reference proteome</keyword>
<feature type="compositionally biased region" description="Basic and acidic residues" evidence="1">
    <location>
        <begin position="99"/>
        <end position="109"/>
    </location>
</feature>
<feature type="compositionally biased region" description="Basic and acidic residues" evidence="1">
    <location>
        <begin position="9"/>
        <end position="26"/>
    </location>
</feature>
<reference evidence="2 3" key="1">
    <citation type="submission" date="2016-07" db="EMBL/GenBank/DDBJ databases">
        <title>Pervasive Adenine N6-methylation of Active Genes in Fungi.</title>
        <authorList>
            <consortium name="DOE Joint Genome Institute"/>
            <person name="Mondo S.J."/>
            <person name="Dannebaum R.O."/>
            <person name="Kuo R.C."/>
            <person name="Labutti K."/>
            <person name="Haridas S."/>
            <person name="Kuo A."/>
            <person name="Salamov A."/>
            <person name="Ahrendt S.R."/>
            <person name="Lipzen A."/>
            <person name="Sullivan W."/>
            <person name="Andreopoulos W.B."/>
            <person name="Clum A."/>
            <person name="Lindquist E."/>
            <person name="Daum C."/>
            <person name="Ramamoorthy G.K."/>
            <person name="Gryganskyi A."/>
            <person name="Culley D."/>
            <person name="Magnuson J.K."/>
            <person name="James T.Y."/>
            <person name="O'Malley M.A."/>
            <person name="Stajich J.E."/>
            <person name="Spatafora J.W."/>
            <person name="Visel A."/>
            <person name="Grigoriev I.V."/>
        </authorList>
    </citation>
    <scope>NUCLEOTIDE SEQUENCE [LARGE SCALE GENOMIC DNA]</scope>
    <source>
        <strain evidence="2 3">62-1032</strain>
    </source>
</reference>
<dbReference type="EMBL" id="MCGR01000143">
    <property type="protein sequence ID" value="ORY40076.1"/>
    <property type="molecule type" value="Genomic_DNA"/>
</dbReference>
<accession>A0A1Y2BZC2</accession>
<feature type="compositionally biased region" description="Polar residues" evidence="1">
    <location>
        <begin position="30"/>
        <end position="50"/>
    </location>
</feature>
<feature type="compositionally biased region" description="Polar residues" evidence="1">
    <location>
        <begin position="228"/>
        <end position="241"/>
    </location>
</feature>
<feature type="compositionally biased region" description="Low complexity" evidence="1">
    <location>
        <begin position="304"/>
        <end position="320"/>
    </location>
</feature>